<evidence type="ECO:0000313" key="3">
    <source>
        <dbReference type="WBParaSite" id="MBELARI_LOCUS7626"/>
    </source>
</evidence>
<proteinExistence type="predicted"/>
<accession>A0AAF3FKH7</accession>
<organism evidence="2 3">
    <name type="scientific">Mesorhabditis belari</name>
    <dbReference type="NCBI Taxonomy" id="2138241"/>
    <lineage>
        <taxon>Eukaryota</taxon>
        <taxon>Metazoa</taxon>
        <taxon>Ecdysozoa</taxon>
        <taxon>Nematoda</taxon>
        <taxon>Chromadorea</taxon>
        <taxon>Rhabditida</taxon>
        <taxon>Rhabditina</taxon>
        <taxon>Rhabditomorpha</taxon>
        <taxon>Rhabditoidea</taxon>
        <taxon>Rhabditidae</taxon>
        <taxon>Mesorhabditinae</taxon>
        <taxon>Mesorhabditis</taxon>
    </lineage>
</organism>
<dbReference type="Proteomes" id="UP000887575">
    <property type="component" value="Unassembled WGS sequence"/>
</dbReference>
<sequence length="71" mass="8230">MEQERDEKLADLVMKDKKQGKKLPRAEDAEQKIKNLPDHFEPELPGDKDREENVLGGTKKSFGLDNDDRQH</sequence>
<feature type="compositionally biased region" description="Basic and acidic residues" evidence="1">
    <location>
        <begin position="24"/>
        <end position="53"/>
    </location>
</feature>
<dbReference type="WBParaSite" id="MBELARI_LOCUS7626">
    <property type="protein sequence ID" value="MBELARI_LOCUS7626"/>
    <property type="gene ID" value="MBELARI_LOCUS7626"/>
</dbReference>
<feature type="region of interest" description="Disordered" evidence="1">
    <location>
        <begin position="1"/>
        <end position="71"/>
    </location>
</feature>
<evidence type="ECO:0000313" key="2">
    <source>
        <dbReference type="Proteomes" id="UP000887575"/>
    </source>
</evidence>
<dbReference type="AlphaFoldDB" id="A0AAF3FKH7"/>
<evidence type="ECO:0000256" key="1">
    <source>
        <dbReference type="SAM" id="MobiDB-lite"/>
    </source>
</evidence>
<reference evidence="3" key="1">
    <citation type="submission" date="2024-02" db="UniProtKB">
        <authorList>
            <consortium name="WormBaseParasite"/>
        </authorList>
    </citation>
    <scope>IDENTIFICATION</scope>
</reference>
<protein>
    <submittedName>
        <fullName evidence="3">Uncharacterized protein</fullName>
    </submittedName>
</protein>
<name>A0AAF3FKH7_9BILA</name>
<feature type="compositionally biased region" description="Basic and acidic residues" evidence="1">
    <location>
        <begin position="1"/>
        <end position="17"/>
    </location>
</feature>
<keyword evidence="2" id="KW-1185">Reference proteome</keyword>